<dbReference type="PROSITE" id="PS00369">
    <property type="entry name" value="PTS_HPR_HIS"/>
    <property type="match status" value="1"/>
</dbReference>
<dbReference type="AlphaFoldDB" id="A0A1Y2N127"/>
<evidence type="ECO:0000256" key="2">
    <source>
        <dbReference type="ARBA" id="ARBA00004496"/>
    </source>
</evidence>
<dbReference type="OrthoDB" id="9809047at2"/>
<dbReference type="GO" id="GO:0016740">
    <property type="term" value="F:transferase activity"/>
    <property type="evidence" value="ECO:0007669"/>
    <property type="project" value="UniProtKB-KW"/>
</dbReference>
<dbReference type="PRINTS" id="PR00107">
    <property type="entry name" value="PHOSPHOCPHPR"/>
</dbReference>
<evidence type="ECO:0000256" key="1">
    <source>
        <dbReference type="ARBA" id="ARBA00003681"/>
    </source>
</evidence>
<evidence type="ECO:0000256" key="4">
    <source>
        <dbReference type="ARBA" id="ARBA00022490"/>
    </source>
</evidence>
<evidence type="ECO:0000313" key="8">
    <source>
        <dbReference type="Proteomes" id="UP000194360"/>
    </source>
</evidence>
<keyword evidence="8" id="KW-1185">Reference proteome</keyword>
<dbReference type="SUPFAM" id="SSF55594">
    <property type="entry name" value="HPr-like"/>
    <property type="match status" value="1"/>
</dbReference>
<protein>
    <recommendedName>
        <fullName evidence="3">Phosphocarrier protein HPr</fullName>
    </recommendedName>
</protein>
<dbReference type="InterPro" id="IPR050399">
    <property type="entry name" value="HPr"/>
</dbReference>
<comment type="caution">
    <text evidence="7">The sequence shown here is derived from an EMBL/GenBank/DDBJ whole genome shotgun (WGS) entry which is preliminary data.</text>
</comment>
<dbReference type="CDD" id="cd00367">
    <property type="entry name" value="PTS-HPr_like"/>
    <property type="match status" value="1"/>
</dbReference>
<evidence type="ECO:0000259" key="6">
    <source>
        <dbReference type="PROSITE" id="PS51350"/>
    </source>
</evidence>
<comment type="function">
    <text evidence="1">General (non sugar-specific) component of the phosphoenolpyruvate-dependent sugar phosphotransferase system (sugar PTS). This major carbohydrate active-transport system catalyzes the phosphorylation of incoming sugar substrates concomitantly with their translocation across the cell membrane. The phosphoryl group from phosphoenolpyruvate (PEP) is transferred to the phosphoryl carrier protein HPr by enzyme I. Phospho-HPr then transfers it to the PTS EIIA domain.</text>
</comment>
<dbReference type="Proteomes" id="UP000194360">
    <property type="component" value="Unassembled WGS sequence"/>
</dbReference>
<keyword evidence="7" id="KW-0808">Transferase</keyword>
<evidence type="ECO:0000256" key="3">
    <source>
        <dbReference type="ARBA" id="ARBA00020422"/>
    </source>
</evidence>
<dbReference type="PANTHER" id="PTHR33705:SF2">
    <property type="entry name" value="PHOSPHOCARRIER PROTEIN NPR"/>
    <property type="match status" value="1"/>
</dbReference>
<proteinExistence type="predicted"/>
<sequence length="88" mass="8626">MHSRTAVVASEVGLHARPAALFAKAAGATGVPVTIAVRGGDPVDARSVLNVLTLGVGHGDEVVLTADGDGAEAALDGLVGLLESDLDA</sequence>
<dbReference type="InterPro" id="IPR000032">
    <property type="entry name" value="HPr-like"/>
</dbReference>
<dbReference type="GO" id="GO:0005737">
    <property type="term" value="C:cytoplasm"/>
    <property type="evidence" value="ECO:0007669"/>
    <property type="project" value="UniProtKB-SubCell"/>
</dbReference>
<dbReference type="Gene3D" id="3.30.1340.10">
    <property type="entry name" value="HPr-like"/>
    <property type="match status" value="1"/>
</dbReference>
<dbReference type="InterPro" id="IPR035895">
    <property type="entry name" value="HPr-like_sf"/>
</dbReference>
<evidence type="ECO:0000313" key="7">
    <source>
        <dbReference type="EMBL" id="OSY41176.1"/>
    </source>
</evidence>
<dbReference type="InterPro" id="IPR001020">
    <property type="entry name" value="PTS_HPr_His_P_site"/>
</dbReference>
<keyword evidence="5" id="KW-0598">Phosphotransferase system</keyword>
<comment type="subcellular location">
    <subcellularLocation>
        <location evidence="2">Cytoplasm</location>
    </subcellularLocation>
</comment>
<dbReference type="NCBIfam" id="TIGR01003">
    <property type="entry name" value="PTS_HPr_family"/>
    <property type="match status" value="1"/>
</dbReference>
<keyword evidence="4" id="KW-0963">Cytoplasm</keyword>
<name>A0A1Y2N127_PSEAH</name>
<feature type="domain" description="HPr" evidence="6">
    <location>
        <begin position="1"/>
        <end position="88"/>
    </location>
</feature>
<evidence type="ECO:0000256" key="5">
    <source>
        <dbReference type="ARBA" id="ARBA00022683"/>
    </source>
</evidence>
<organism evidence="7 8">
    <name type="scientific">Pseudonocardia autotrophica</name>
    <name type="common">Amycolata autotrophica</name>
    <name type="synonym">Nocardia autotrophica</name>
    <dbReference type="NCBI Taxonomy" id="2074"/>
    <lineage>
        <taxon>Bacteria</taxon>
        <taxon>Bacillati</taxon>
        <taxon>Actinomycetota</taxon>
        <taxon>Actinomycetes</taxon>
        <taxon>Pseudonocardiales</taxon>
        <taxon>Pseudonocardiaceae</taxon>
        <taxon>Pseudonocardia</taxon>
    </lineage>
</organism>
<dbReference type="PANTHER" id="PTHR33705">
    <property type="entry name" value="PHOSPHOCARRIER PROTEIN HPR"/>
    <property type="match status" value="1"/>
</dbReference>
<accession>A0A1Y2N127</accession>
<dbReference type="STRING" id="2074.BG845_02078"/>
<dbReference type="Pfam" id="PF00381">
    <property type="entry name" value="PTS-HPr"/>
    <property type="match status" value="1"/>
</dbReference>
<reference evidence="7 8" key="1">
    <citation type="submission" date="2016-09" db="EMBL/GenBank/DDBJ databases">
        <title>Pseudonocardia autotrophica DSM535, a candidate organism with high potential of specific P450 cytochromes.</title>
        <authorList>
            <person name="Grumaz C."/>
            <person name="Vainshtein Y."/>
            <person name="Kirstahler P."/>
            <person name="Sohn K."/>
        </authorList>
    </citation>
    <scope>NUCLEOTIDE SEQUENCE [LARGE SCALE GENOMIC DNA]</scope>
    <source>
        <strain evidence="7 8">DSM 535</strain>
    </source>
</reference>
<gene>
    <name evidence="7" type="primary">ptsH_1</name>
    <name evidence="7" type="ORF">BG845_02078</name>
</gene>
<dbReference type="GO" id="GO:0009401">
    <property type="term" value="P:phosphoenolpyruvate-dependent sugar phosphotransferase system"/>
    <property type="evidence" value="ECO:0007669"/>
    <property type="project" value="UniProtKB-KW"/>
</dbReference>
<dbReference type="EMBL" id="MIGB01000009">
    <property type="protein sequence ID" value="OSY41176.1"/>
    <property type="molecule type" value="Genomic_DNA"/>
</dbReference>
<dbReference type="PROSITE" id="PS51350">
    <property type="entry name" value="PTS_HPR_DOM"/>
    <property type="match status" value="1"/>
</dbReference>
<dbReference type="RefSeq" id="WP_085912368.1">
    <property type="nucleotide sequence ID" value="NZ_AP018920.1"/>
</dbReference>